<comment type="similarity">
    <text evidence="1">Belongs to the LysR transcriptional regulatory family.</text>
</comment>
<evidence type="ECO:0000259" key="5">
    <source>
        <dbReference type="PROSITE" id="PS50931"/>
    </source>
</evidence>
<evidence type="ECO:0000256" key="1">
    <source>
        <dbReference type="ARBA" id="ARBA00009437"/>
    </source>
</evidence>
<dbReference type="InterPro" id="IPR017685">
    <property type="entry name" value="ArgP"/>
</dbReference>
<dbReference type="PANTHER" id="PTHR30579">
    <property type="entry name" value="TRANSCRIPTIONAL REGULATOR"/>
    <property type="match status" value="1"/>
</dbReference>
<dbReference type="PROSITE" id="PS50931">
    <property type="entry name" value="HTH_LYSR"/>
    <property type="match status" value="1"/>
</dbReference>
<dbReference type="Pfam" id="PF00126">
    <property type="entry name" value="HTH_1"/>
    <property type="match status" value="1"/>
</dbReference>
<keyword evidence="3" id="KW-0238">DNA-binding</keyword>
<dbReference type="Gene3D" id="3.40.190.290">
    <property type="match status" value="1"/>
</dbReference>
<keyword evidence="2" id="KW-0805">Transcription regulation</keyword>
<dbReference type="NCBIfam" id="NF009888">
    <property type="entry name" value="PRK13348.1"/>
    <property type="match status" value="1"/>
</dbReference>
<dbReference type="AlphaFoldDB" id="A0A549THZ8"/>
<evidence type="ECO:0000313" key="6">
    <source>
        <dbReference type="EMBL" id="TRL42735.1"/>
    </source>
</evidence>
<dbReference type="NCBIfam" id="NF002964">
    <property type="entry name" value="PRK03635.1"/>
    <property type="match status" value="1"/>
</dbReference>
<dbReference type="RefSeq" id="WP_142880617.1">
    <property type="nucleotide sequence ID" value="NZ_VJMG01000004.1"/>
</dbReference>
<dbReference type="InterPro" id="IPR000847">
    <property type="entry name" value="LysR_HTH_N"/>
</dbReference>
<dbReference type="GO" id="GO:0003677">
    <property type="term" value="F:DNA binding"/>
    <property type="evidence" value="ECO:0007669"/>
    <property type="project" value="UniProtKB-KW"/>
</dbReference>
<protein>
    <submittedName>
        <fullName evidence="6">LysR family transcriptional regulator ArgP</fullName>
    </submittedName>
</protein>
<evidence type="ECO:0000313" key="7">
    <source>
        <dbReference type="Proteomes" id="UP000316801"/>
    </source>
</evidence>
<dbReference type="Pfam" id="PF03466">
    <property type="entry name" value="LysR_substrate"/>
    <property type="match status" value="1"/>
</dbReference>
<dbReference type="SUPFAM" id="SSF53850">
    <property type="entry name" value="Periplasmic binding protein-like II"/>
    <property type="match status" value="1"/>
</dbReference>
<dbReference type="Proteomes" id="UP000316801">
    <property type="component" value="Unassembled WGS sequence"/>
</dbReference>
<dbReference type="SUPFAM" id="SSF46785">
    <property type="entry name" value="Winged helix' DNA-binding domain"/>
    <property type="match status" value="1"/>
</dbReference>
<dbReference type="GO" id="GO:0003700">
    <property type="term" value="F:DNA-binding transcription factor activity"/>
    <property type="evidence" value="ECO:0007669"/>
    <property type="project" value="InterPro"/>
</dbReference>
<gene>
    <name evidence="6" type="ORF">FNA46_01745</name>
</gene>
<organism evidence="6 7">
    <name type="scientific">Rhizobium straminoryzae</name>
    <dbReference type="NCBI Taxonomy" id="1387186"/>
    <lineage>
        <taxon>Bacteria</taxon>
        <taxon>Pseudomonadati</taxon>
        <taxon>Pseudomonadota</taxon>
        <taxon>Alphaproteobacteria</taxon>
        <taxon>Hyphomicrobiales</taxon>
        <taxon>Rhizobiaceae</taxon>
        <taxon>Rhizobium/Agrobacterium group</taxon>
        <taxon>Rhizobium</taxon>
    </lineage>
</organism>
<comment type="caution">
    <text evidence="6">The sequence shown here is derived from an EMBL/GenBank/DDBJ whole genome shotgun (WGS) entry which is preliminary data.</text>
</comment>
<evidence type="ECO:0000256" key="4">
    <source>
        <dbReference type="ARBA" id="ARBA00023163"/>
    </source>
</evidence>
<dbReference type="EMBL" id="VJMG01000004">
    <property type="protein sequence ID" value="TRL42735.1"/>
    <property type="molecule type" value="Genomic_DNA"/>
</dbReference>
<sequence>MLDYLSLRAVAAVIRTGSFERAARQLHVTPSAVSQRVRQLEDRLGTVLVVRGTPCTATEKGAWLCRHMDQVAMLETDLLEKLPALDGGSVDTRPVTVRIATNADSLGTWFLEAVANFSRETGYLVDIAVDDQDHTAAWLERGEVLAAVTGMSRPVQGCRQSPLGILRYRATASPTFISRHFADGVTRERLARAPLLTFNRKDGLQLRWLAETMDIDTSPPTHWLPSTQGFVEACLSGMGWGMNPDLLTAGHLASGRLVELVAGTPVDVPLFWQVSRLAAAPLEALTRHVLSVARSRLVASG</sequence>
<name>A0A549THZ8_9HYPH</name>
<dbReference type="InterPro" id="IPR036390">
    <property type="entry name" value="WH_DNA-bd_sf"/>
</dbReference>
<keyword evidence="7" id="KW-1185">Reference proteome</keyword>
<dbReference type="PANTHER" id="PTHR30579:SF2">
    <property type="entry name" value="HTH-TYPE TRANSCRIPTIONAL REGULATOR ARGP"/>
    <property type="match status" value="1"/>
</dbReference>
<dbReference type="NCBIfam" id="TIGR03298">
    <property type="entry name" value="argP"/>
    <property type="match status" value="1"/>
</dbReference>
<dbReference type="InterPro" id="IPR005119">
    <property type="entry name" value="LysR_subst-bd"/>
</dbReference>
<dbReference type="Gene3D" id="1.10.10.10">
    <property type="entry name" value="Winged helix-like DNA-binding domain superfamily/Winged helix DNA-binding domain"/>
    <property type="match status" value="1"/>
</dbReference>
<feature type="domain" description="HTH lysR-type" evidence="5">
    <location>
        <begin position="2"/>
        <end position="58"/>
    </location>
</feature>
<evidence type="ECO:0000256" key="2">
    <source>
        <dbReference type="ARBA" id="ARBA00023015"/>
    </source>
</evidence>
<proteinExistence type="inferred from homology"/>
<dbReference type="InterPro" id="IPR050176">
    <property type="entry name" value="LTTR"/>
</dbReference>
<keyword evidence="4" id="KW-0804">Transcription</keyword>
<accession>A0A549THZ8</accession>
<reference evidence="6 7" key="1">
    <citation type="submission" date="2019-07" db="EMBL/GenBank/DDBJ databases">
        <title>Ln-dependent methylotrophs.</title>
        <authorList>
            <person name="Tani A."/>
        </authorList>
    </citation>
    <scope>NUCLEOTIDE SEQUENCE [LARGE SCALE GENOMIC DNA]</scope>
    <source>
        <strain evidence="6 7">SM12</strain>
    </source>
</reference>
<dbReference type="PRINTS" id="PR00039">
    <property type="entry name" value="HTHLYSR"/>
</dbReference>
<dbReference type="InterPro" id="IPR036388">
    <property type="entry name" value="WH-like_DNA-bd_sf"/>
</dbReference>
<evidence type="ECO:0000256" key="3">
    <source>
        <dbReference type="ARBA" id="ARBA00023125"/>
    </source>
</evidence>